<dbReference type="PANTHER" id="PTHR43611:SF3">
    <property type="entry name" value="FLAVIN MONONUCLEOTIDE HYDROLASE 1, CHLOROPLATIC"/>
    <property type="match status" value="1"/>
</dbReference>
<dbReference type="NCBIfam" id="TIGR01549">
    <property type="entry name" value="HAD-SF-IA-v1"/>
    <property type="match status" value="1"/>
</dbReference>
<dbReference type="InterPro" id="IPR036412">
    <property type="entry name" value="HAD-like_sf"/>
</dbReference>
<comment type="caution">
    <text evidence="1">The sequence shown here is derived from an EMBL/GenBank/DDBJ whole genome shotgun (WGS) entry which is preliminary data.</text>
</comment>
<evidence type="ECO:0000313" key="2">
    <source>
        <dbReference type="Proteomes" id="UP000237350"/>
    </source>
</evidence>
<accession>A0A2S4JJI2</accession>
<dbReference type="Proteomes" id="UP000237350">
    <property type="component" value="Unassembled WGS sequence"/>
</dbReference>
<dbReference type="OrthoDB" id="9802350at2"/>
<sequence length="220" mass="24825">MNNITSSIAAVAFDYGGVIADFLSDQALEEMARLAAVPREDFRRAYWEHRGGYDSGALQPREYWGAVLEGSGSPWRGDDSRYALLIRGLLHLDAAGWSRINPAILRWILELHRRDVRLLVISNMAGATREMVIDPAPWRELFERVVISGALGVNKPDREIFRHAAQEMALEPQEILFLDDLETNVEGARRAGYAAHQVVSPDDLFRDLRESWPALVEDGR</sequence>
<dbReference type="EMBL" id="LPWH01000093">
    <property type="protein sequence ID" value="POQ99685.1"/>
    <property type="molecule type" value="Genomic_DNA"/>
</dbReference>
<dbReference type="PRINTS" id="PR00413">
    <property type="entry name" value="HADHALOGNASE"/>
</dbReference>
<dbReference type="RefSeq" id="WP_103680645.1">
    <property type="nucleotide sequence ID" value="NZ_LPWH01000093.1"/>
</dbReference>
<dbReference type="InterPro" id="IPR023214">
    <property type="entry name" value="HAD_sf"/>
</dbReference>
<keyword evidence="2" id="KW-1185">Reference proteome</keyword>
<dbReference type="SFLD" id="SFLDS00003">
    <property type="entry name" value="Haloacid_Dehalogenase"/>
    <property type="match status" value="1"/>
</dbReference>
<dbReference type="PANTHER" id="PTHR43611">
    <property type="entry name" value="ALPHA-D-GLUCOSE 1-PHOSPHATE PHOSPHATASE"/>
    <property type="match status" value="1"/>
</dbReference>
<reference evidence="2" key="1">
    <citation type="submission" date="2015-12" db="EMBL/GenBank/DDBJ databases">
        <authorList>
            <person name="Lodha T.D."/>
            <person name="Chintalapati S."/>
            <person name="Chintalapati V.R."/>
            <person name="Sravanthi T."/>
        </authorList>
    </citation>
    <scope>NUCLEOTIDE SEQUENCE [LARGE SCALE GENOMIC DNA]</scope>
    <source>
        <strain evidence="2">JC133</strain>
    </source>
</reference>
<dbReference type="SUPFAM" id="SSF56784">
    <property type="entry name" value="HAD-like"/>
    <property type="match status" value="1"/>
</dbReference>
<dbReference type="CDD" id="cd02603">
    <property type="entry name" value="HAD_sEH-N_like"/>
    <property type="match status" value="1"/>
</dbReference>
<dbReference type="NCBIfam" id="TIGR01509">
    <property type="entry name" value="HAD-SF-IA-v3"/>
    <property type="match status" value="1"/>
</dbReference>
<dbReference type="Pfam" id="PF00702">
    <property type="entry name" value="Hydrolase"/>
    <property type="match status" value="1"/>
</dbReference>
<dbReference type="Gene3D" id="3.40.50.1000">
    <property type="entry name" value="HAD superfamily/HAD-like"/>
    <property type="match status" value="1"/>
</dbReference>
<gene>
    <name evidence="1" type="ORF">AU468_10275</name>
</gene>
<dbReference type="SFLD" id="SFLDG01129">
    <property type="entry name" value="C1.5:_HAD__Beta-PGM__Phosphata"/>
    <property type="match status" value="1"/>
</dbReference>
<organism evidence="1 2">
    <name type="scientific">Alkalispirochaeta sphaeroplastigenens</name>
    <dbReference type="NCBI Taxonomy" id="1187066"/>
    <lineage>
        <taxon>Bacteria</taxon>
        <taxon>Pseudomonadati</taxon>
        <taxon>Spirochaetota</taxon>
        <taxon>Spirochaetia</taxon>
        <taxon>Spirochaetales</taxon>
        <taxon>Spirochaetaceae</taxon>
        <taxon>Alkalispirochaeta</taxon>
    </lineage>
</organism>
<protein>
    <recommendedName>
        <fullName evidence="3">Haloacid dehalogenase</fullName>
    </recommendedName>
</protein>
<evidence type="ECO:0008006" key="3">
    <source>
        <dbReference type="Google" id="ProtNLM"/>
    </source>
</evidence>
<dbReference type="AlphaFoldDB" id="A0A2S4JJI2"/>
<proteinExistence type="predicted"/>
<evidence type="ECO:0000313" key="1">
    <source>
        <dbReference type="EMBL" id="POQ99685.1"/>
    </source>
</evidence>
<name>A0A2S4JJI2_9SPIO</name>
<dbReference type="InterPro" id="IPR006439">
    <property type="entry name" value="HAD-SF_hydro_IA"/>
</dbReference>